<sequence length="432" mass="47894">MKVIAFLPAKGSSSRIESKNMKLLDGKPLFLHTLEKLVESELFDSVYLDTESDDVINAASEVNCKVLKRDKSLASNKTDGNKMFLNEVNHVDADIYVQVLCTSPFIDIATIKVGIEKIKNNSNYDSAVLVRKEKQYLWNENGPSYDVKNIPNSVDLGDTIIETMGLYIVKKEAALRTKRRVGDSPYLLEATALEAIDVNWPDDFKLAELIAAGEREQSRKLLGNIKNHLSSCILSDLLDDLGYPSQVLKGLLPNFEGAKLLGRAKTLKLRKLEEGESFKGIYDALKSYETIVPDDIILVENEVPDYAYFGELNANLAIRSGASGVIVNGMTRDNAEVMTTGLPVFAKGYTCQDVRKRATTESFNKTISLNGISVEPECLIFADSEGVIIIPKEIENKVIEEVYKRAANEKKILAEIASGVDVLTLTKNYGFF</sequence>
<dbReference type="PANTHER" id="PTHR21485:SF6">
    <property type="entry name" value="N-ACYLNEURAMINATE CYTIDYLYLTRANSFERASE-RELATED"/>
    <property type="match status" value="1"/>
</dbReference>
<dbReference type="SUPFAM" id="SSF53448">
    <property type="entry name" value="Nucleotide-diphospho-sugar transferases"/>
    <property type="match status" value="1"/>
</dbReference>
<dbReference type="PANTHER" id="PTHR21485">
    <property type="entry name" value="HAD SUPERFAMILY MEMBERS CMAS AND KDSC"/>
    <property type="match status" value="1"/>
</dbReference>
<feature type="binding site" evidence="1">
    <location>
        <position position="332"/>
    </location>
    <ligand>
        <name>substrate</name>
    </ligand>
</feature>
<dbReference type="InterPro" id="IPR036704">
    <property type="entry name" value="RraA/RraA-like_sf"/>
</dbReference>
<dbReference type="InterPro" id="IPR003329">
    <property type="entry name" value="Cytidylyl_trans"/>
</dbReference>
<dbReference type="EMBL" id="JAUYVK010000011">
    <property type="protein sequence ID" value="MDP2490260.1"/>
    <property type="molecule type" value="Genomic_DNA"/>
</dbReference>
<dbReference type="Gene3D" id="3.50.30.40">
    <property type="entry name" value="Ribonuclease E inhibitor RraA/RraA-like"/>
    <property type="match status" value="1"/>
</dbReference>
<dbReference type="Pfam" id="PF02348">
    <property type="entry name" value="CTP_transf_3"/>
    <property type="match status" value="1"/>
</dbReference>
<keyword evidence="1" id="KW-0460">Magnesium</keyword>
<evidence type="ECO:0000256" key="1">
    <source>
        <dbReference type="PIRSR" id="PIRSR605493-1"/>
    </source>
</evidence>
<dbReference type="CDD" id="cd16841">
    <property type="entry name" value="RraA_family"/>
    <property type="match status" value="1"/>
</dbReference>
<dbReference type="RefSeq" id="WP_102490874.1">
    <property type="nucleotide sequence ID" value="NZ_JAUYVK010000011.1"/>
</dbReference>
<dbReference type="InterPro" id="IPR029044">
    <property type="entry name" value="Nucleotide-diphossugar_trans"/>
</dbReference>
<accession>A0ABD5ABI6</accession>
<comment type="caution">
    <text evidence="2">The sequence shown here is derived from an EMBL/GenBank/DDBJ whole genome shotgun (WGS) entry which is preliminary data.</text>
</comment>
<dbReference type="AlphaFoldDB" id="A0ABD5ABI6"/>
<gene>
    <name evidence="2" type="ORF">Q8W38_13005</name>
</gene>
<dbReference type="Pfam" id="PF03737">
    <property type="entry name" value="RraA-like"/>
    <property type="match status" value="1"/>
</dbReference>
<reference evidence="2" key="1">
    <citation type="submission" date="2023-07" db="EMBL/GenBank/DDBJ databases">
        <title>Genome content predicts the carbon catabolic preferences of heterotrophic bacteria.</title>
        <authorList>
            <person name="Gralka M."/>
        </authorList>
    </citation>
    <scope>NUCLEOTIDE SEQUENCE</scope>
    <source>
        <strain evidence="2">6E03</strain>
    </source>
</reference>
<keyword evidence="1" id="KW-0479">Metal-binding</keyword>
<dbReference type="Proteomes" id="UP001177883">
    <property type="component" value="Unassembled WGS sequence"/>
</dbReference>
<evidence type="ECO:0000313" key="2">
    <source>
        <dbReference type="EMBL" id="MDP2490260.1"/>
    </source>
</evidence>
<feature type="binding site" evidence="1">
    <location>
        <position position="333"/>
    </location>
    <ligand>
        <name>Mg(2+)</name>
        <dbReference type="ChEBI" id="CHEBI:18420"/>
    </ligand>
</feature>
<organism evidence="2 3">
    <name type="scientific">Vibrio splendidus</name>
    <dbReference type="NCBI Taxonomy" id="29497"/>
    <lineage>
        <taxon>Bacteria</taxon>
        <taxon>Pseudomonadati</taxon>
        <taxon>Pseudomonadota</taxon>
        <taxon>Gammaproteobacteria</taxon>
        <taxon>Vibrionales</taxon>
        <taxon>Vibrionaceae</taxon>
        <taxon>Vibrio</taxon>
    </lineage>
</organism>
<dbReference type="InterPro" id="IPR005493">
    <property type="entry name" value="RraA/RraA-like"/>
</dbReference>
<proteinExistence type="predicted"/>
<dbReference type="InterPro" id="IPR050793">
    <property type="entry name" value="CMP-NeuNAc_synthase"/>
</dbReference>
<name>A0ABD5ABI6_VIBSP</name>
<dbReference type="Gene3D" id="3.90.550.10">
    <property type="entry name" value="Spore Coat Polysaccharide Biosynthesis Protein SpsA, Chain A"/>
    <property type="match status" value="1"/>
</dbReference>
<dbReference type="SUPFAM" id="SSF89562">
    <property type="entry name" value="RraA-like"/>
    <property type="match status" value="1"/>
</dbReference>
<evidence type="ECO:0000313" key="3">
    <source>
        <dbReference type="Proteomes" id="UP001177883"/>
    </source>
</evidence>
<dbReference type="CDD" id="cd02513">
    <property type="entry name" value="CMP-NeuAc_Synthase"/>
    <property type="match status" value="1"/>
</dbReference>
<comment type="cofactor">
    <cofactor evidence="1">
        <name>Mg(2+)</name>
        <dbReference type="ChEBI" id="CHEBI:18420"/>
    </cofactor>
</comment>
<protein>
    <submittedName>
        <fullName evidence="2">Cytidyltransferase</fullName>
    </submittedName>
</protein>